<sequence length="50" mass="5853">MLLVRKDTRRGTVVERIGRSPRELSRRLSEEGITLSDYVFYGEMYMAEQG</sequence>
<gene>
    <name evidence="1" type="ORF">PABY_05440</name>
</gene>
<dbReference type="EMBL" id="AP028907">
    <property type="protein sequence ID" value="BES80977.1"/>
    <property type="molecule type" value="Genomic_DNA"/>
</dbReference>
<accession>A0ABM8ITT3</accession>
<keyword evidence="2" id="KW-1185">Reference proteome</keyword>
<protein>
    <submittedName>
        <fullName evidence="1">Uncharacterized protein</fullName>
    </submittedName>
</protein>
<proteinExistence type="predicted"/>
<evidence type="ECO:0000313" key="1">
    <source>
        <dbReference type="EMBL" id="BES80977.1"/>
    </source>
</evidence>
<name>A0ABM8ITT3_9CREN</name>
<reference evidence="1 2" key="1">
    <citation type="submission" date="2023-09" db="EMBL/GenBank/DDBJ databases">
        <title>Pyrofollis japonicus gen. nov. sp. nov., a novel member of the family Pyrodictiaceae isolated from the Iheya North hydrothermal field.</title>
        <authorList>
            <person name="Miyazaki U."/>
            <person name="Sanari M."/>
            <person name="Tame A."/>
            <person name="Kitajima M."/>
            <person name="Okamoto A."/>
            <person name="Sawayama S."/>
            <person name="Miyazaki J."/>
            <person name="Takai K."/>
            <person name="Nakagawa S."/>
        </authorList>
    </citation>
    <scope>NUCLEOTIDE SEQUENCE [LARGE SCALE GENOMIC DNA]</scope>
    <source>
        <strain evidence="1 2">AV2</strain>
    </source>
</reference>
<organism evidence="1 2">
    <name type="scientific">Pyrodictium abyssi</name>
    <dbReference type="NCBI Taxonomy" id="54256"/>
    <lineage>
        <taxon>Archaea</taxon>
        <taxon>Thermoproteota</taxon>
        <taxon>Thermoprotei</taxon>
        <taxon>Desulfurococcales</taxon>
        <taxon>Pyrodictiaceae</taxon>
        <taxon>Pyrodictium</taxon>
    </lineage>
</organism>
<evidence type="ECO:0000313" key="2">
    <source>
        <dbReference type="Proteomes" id="UP001341135"/>
    </source>
</evidence>
<dbReference type="Proteomes" id="UP001341135">
    <property type="component" value="Chromosome"/>
</dbReference>